<dbReference type="NCBIfam" id="NF008035">
    <property type="entry name" value="PRK10767.1"/>
    <property type="match status" value="1"/>
</dbReference>
<dbReference type="PROSITE" id="PS51188">
    <property type="entry name" value="ZF_CR"/>
    <property type="match status" value="1"/>
</dbReference>
<keyword evidence="4 11" id="KW-0677">Repeat</keyword>
<dbReference type="GO" id="GO:0005737">
    <property type="term" value="C:cytoplasm"/>
    <property type="evidence" value="ECO:0007669"/>
    <property type="project" value="UniProtKB-SubCell"/>
</dbReference>
<dbReference type="PANTHER" id="PTHR43096">
    <property type="entry name" value="DNAJ HOMOLOG 1, MITOCHONDRIAL-RELATED"/>
    <property type="match status" value="1"/>
</dbReference>
<keyword evidence="7 11" id="KW-0346">Stress response</keyword>
<keyword evidence="16" id="KW-1185">Reference proteome</keyword>
<sequence>MVSQDWMEKDFYKVLGVDKGASKSDIKKAYRALARDLHPDHNPGNEEAAEKFKSVSEAYTVLTDDEKRAEYDSMRDMLGAGAFRRAAGGGGMPFNVDDLFTRTEGGFSDLFGDIFGGARRQRRAPQRGNDIETAVTLDFADTVKGTTTKLSLRSAGACDTCHGSGARPGTSSQTCGRCAGNGLITRNQGGFSFAEPCPDCNGVGTVVIDKCPECQGTGGVTKARTITVRIPAGVREGQKIRLAGRGEPGQTGAPAGDLYVRIRSRAHELFVREGDNLILDLPVSFVEATLGAQVRVPTLDDPVTVRISPGTPNGRTLRIKGRGVPGKGDLLVRVQVQVPTELGDEATEALEKYAQLAPEADRSKLDSYLPSTGK</sequence>
<evidence type="ECO:0000256" key="1">
    <source>
        <dbReference type="ARBA" id="ARBA00022490"/>
    </source>
</evidence>
<dbReference type="SMART" id="SM00271">
    <property type="entry name" value="DnaJ"/>
    <property type="match status" value="1"/>
</dbReference>
<dbReference type="CDD" id="cd06257">
    <property type="entry name" value="DnaJ"/>
    <property type="match status" value="1"/>
</dbReference>
<dbReference type="SUPFAM" id="SSF49493">
    <property type="entry name" value="HSP40/DnaJ peptide-binding domain"/>
    <property type="match status" value="2"/>
</dbReference>
<dbReference type="PANTHER" id="PTHR43096:SF54">
    <property type="entry name" value="CHAPERONE PROTEIN DNAJ 1"/>
    <property type="match status" value="1"/>
</dbReference>
<dbReference type="AlphaFoldDB" id="A0A895XPT8"/>
<dbReference type="GO" id="GO:0042026">
    <property type="term" value="P:protein refolding"/>
    <property type="evidence" value="ECO:0007669"/>
    <property type="project" value="TreeGrafter"/>
</dbReference>
<evidence type="ECO:0000313" key="15">
    <source>
        <dbReference type="EMBL" id="QSB05553.1"/>
    </source>
</evidence>
<dbReference type="FunFam" id="2.60.260.20:FF:000005">
    <property type="entry name" value="Chaperone protein dnaJ 1, mitochondrial"/>
    <property type="match status" value="1"/>
</dbReference>
<name>A0A895XPT8_9ACTN</name>
<comment type="function">
    <text evidence="11">Participates actively in the response to hyperosmotic and heat shock by preventing the aggregation of stress-denatured proteins and by disaggregating proteins, also in an autonomous, DnaK-independent fashion. Unfolded proteins bind initially to DnaJ; upon interaction with the DnaJ-bound protein, DnaK hydrolyzes its bound ATP, resulting in the formation of a stable complex. GrpE releases ADP from DnaK; ATP binding to DnaK triggers the release of the substrate protein, thus completing the reaction cycle. Several rounds of ATP-dependent interactions between DnaJ, DnaK and GrpE are required for fully efficient folding. Also involved, together with DnaK and GrpE, in the DNA replication of plasmids through activation of initiation proteins.</text>
</comment>
<accession>A0A895XPT8</accession>
<protein>
    <recommendedName>
        <fullName evidence="10 11">Chaperone protein DnaJ</fullName>
    </recommendedName>
</protein>
<dbReference type="Gene3D" id="1.10.287.110">
    <property type="entry name" value="DnaJ domain"/>
    <property type="match status" value="1"/>
</dbReference>
<dbReference type="GO" id="GO:0006260">
    <property type="term" value="P:DNA replication"/>
    <property type="evidence" value="ECO:0007669"/>
    <property type="project" value="UniProtKB-KW"/>
</dbReference>
<dbReference type="Pfam" id="PF00684">
    <property type="entry name" value="DnaJ_CXXCXGXG"/>
    <property type="match status" value="1"/>
</dbReference>
<dbReference type="FunFam" id="2.10.230.10:FF:000002">
    <property type="entry name" value="Molecular chaperone DnaJ"/>
    <property type="match status" value="1"/>
</dbReference>
<evidence type="ECO:0000259" key="14">
    <source>
        <dbReference type="PROSITE" id="PS51188"/>
    </source>
</evidence>
<keyword evidence="2 11" id="KW-0235">DNA replication</keyword>
<evidence type="ECO:0000256" key="4">
    <source>
        <dbReference type="ARBA" id="ARBA00022737"/>
    </source>
</evidence>
<feature type="binding site" evidence="11">
    <location>
        <position position="214"/>
    </location>
    <ligand>
        <name>Zn(2+)</name>
        <dbReference type="ChEBI" id="CHEBI:29105"/>
        <label>1</label>
    </ligand>
</feature>
<evidence type="ECO:0000256" key="7">
    <source>
        <dbReference type="ARBA" id="ARBA00023016"/>
    </source>
</evidence>
<dbReference type="InterPro" id="IPR002939">
    <property type="entry name" value="DnaJ_C"/>
</dbReference>
<feature type="repeat" description="CXXCXGXG motif" evidence="11">
    <location>
        <begin position="197"/>
        <end position="204"/>
    </location>
</feature>
<dbReference type="Pfam" id="PF00226">
    <property type="entry name" value="DnaJ"/>
    <property type="match status" value="1"/>
</dbReference>
<dbReference type="GO" id="GO:0005524">
    <property type="term" value="F:ATP binding"/>
    <property type="evidence" value="ECO:0007669"/>
    <property type="project" value="InterPro"/>
</dbReference>
<keyword evidence="1 11" id="KW-0963">Cytoplasm</keyword>
<reference evidence="15" key="1">
    <citation type="submission" date="2021-02" db="EMBL/GenBank/DDBJ databases">
        <title>Natronoglycomyces albus gen. nov., sp. nov, a haloalkaliphilic actinobacterium from a soda solonchak soil.</title>
        <authorList>
            <person name="Sorokin D.Y."/>
            <person name="Khijniak T.V."/>
            <person name="Zakharycheva A.P."/>
            <person name="Boueva O.V."/>
            <person name="Ariskina E.V."/>
            <person name="Hahnke R.L."/>
            <person name="Bunk B."/>
            <person name="Sproer C."/>
            <person name="Schumann P."/>
            <person name="Evtushenko L.I."/>
            <person name="Kublanov I.V."/>
        </authorList>
    </citation>
    <scope>NUCLEOTIDE SEQUENCE</scope>
    <source>
        <strain evidence="15">DSM 106290</strain>
    </source>
</reference>
<evidence type="ECO:0000256" key="6">
    <source>
        <dbReference type="ARBA" id="ARBA00022833"/>
    </source>
</evidence>
<dbReference type="InterPro" id="IPR036869">
    <property type="entry name" value="J_dom_sf"/>
</dbReference>
<dbReference type="Pfam" id="PF01556">
    <property type="entry name" value="DnaJ_C"/>
    <property type="match status" value="1"/>
</dbReference>
<feature type="binding site" evidence="11">
    <location>
        <position position="158"/>
    </location>
    <ligand>
        <name>Zn(2+)</name>
        <dbReference type="ChEBI" id="CHEBI:29105"/>
        <label>1</label>
    </ligand>
</feature>
<feature type="binding site" evidence="11">
    <location>
        <position position="161"/>
    </location>
    <ligand>
        <name>Zn(2+)</name>
        <dbReference type="ChEBI" id="CHEBI:29105"/>
        <label>1</label>
    </ligand>
</feature>
<feature type="domain" description="J" evidence="13">
    <location>
        <begin position="10"/>
        <end position="75"/>
    </location>
</feature>
<dbReference type="EMBL" id="CP070496">
    <property type="protein sequence ID" value="QSB05553.1"/>
    <property type="molecule type" value="Genomic_DNA"/>
</dbReference>
<dbReference type="NCBIfam" id="TIGR02349">
    <property type="entry name" value="DnaJ_bact"/>
    <property type="match status" value="1"/>
</dbReference>
<dbReference type="SUPFAM" id="SSF46565">
    <property type="entry name" value="Chaperone J-domain"/>
    <property type="match status" value="1"/>
</dbReference>
<feature type="binding site" evidence="11">
    <location>
        <position position="200"/>
    </location>
    <ligand>
        <name>Zn(2+)</name>
        <dbReference type="ChEBI" id="CHEBI:29105"/>
        <label>2</label>
    </ligand>
</feature>
<dbReference type="KEGG" id="nav:JQS30_01020"/>
<comment type="subunit">
    <text evidence="11">Homodimer.</text>
</comment>
<feature type="binding site" evidence="11">
    <location>
        <position position="175"/>
    </location>
    <ligand>
        <name>Zn(2+)</name>
        <dbReference type="ChEBI" id="CHEBI:29105"/>
        <label>2</label>
    </ligand>
</feature>
<dbReference type="Gene3D" id="2.60.260.20">
    <property type="entry name" value="Urease metallochaperone UreE, N-terminal domain"/>
    <property type="match status" value="2"/>
</dbReference>
<dbReference type="SUPFAM" id="SSF57938">
    <property type="entry name" value="DnaJ/Hsp40 cysteine-rich domain"/>
    <property type="match status" value="1"/>
</dbReference>
<dbReference type="Proteomes" id="UP000662939">
    <property type="component" value="Chromosome"/>
</dbReference>
<evidence type="ECO:0000256" key="5">
    <source>
        <dbReference type="ARBA" id="ARBA00022771"/>
    </source>
</evidence>
<feature type="binding site" evidence="11">
    <location>
        <position position="197"/>
    </location>
    <ligand>
        <name>Zn(2+)</name>
        <dbReference type="ChEBI" id="CHEBI:29105"/>
        <label>2</label>
    </ligand>
</feature>
<feature type="binding site" evidence="11">
    <location>
        <position position="211"/>
    </location>
    <ligand>
        <name>Zn(2+)</name>
        <dbReference type="ChEBI" id="CHEBI:29105"/>
        <label>1</label>
    </ligand>
</feature>
<comment type="similarity">
    <text evidence="9 11">Belongs to the DnaJ family.</text>
</comment>
<comment type="domain">
    <text evidence="11">The J domain is necessary and sufficient to stimulate DnaK ATPase activity. Zinc center 1 plays an important role in the autonomous, DnaK-independent chaperone activity of DnaJ. Zinc center 2 is essential for interaction with DnaK and for DnaJ activity.</text>
</comment>
<keyword evidence="8 11" id="KW-0143">Chaperone</keyword>
<evidence type="ECO:0000256" key="3">
    <source>
        <dbReference type="ARBA" id="ARBA00022723"/>
    </source>
</evidence>
<evidence type="ECO:0000256" key="11">
    <source>
        <dbReference type="HAMAP-Rule" id="MF_01152"/>
    </source>
</evidence>
<feature type="repeat" description="CXXCXGXG motif" evidence="11">
    <location>
        <begin position="175"/>
        <end position="182"/>
    </location>
</feature>
<dbReference type="CDD" id="cd10747">
    <property type="entry name" value="DnaJ_C"/>
    <property type="match status" value="1"/>
</dbReference>
<feature type="repeat" description="CXXCXGXG motif" evidence="11">
    <location>
        <begin position="158"/>
        <end position="165"/>
    </location>
</feature>
<proteinExistence type="inferred from homology"/>
<dbReference type="InterPro" id="IPR008971">
    <property type="entry name" value="HSP40/DnaJ_pept-bd"/>
</dbReference>
<keyword evidence="3 11" id="KW-0479">Metal-binding</keyword>
<dbReference type="InterPro" id="IPR001623">
    <property type="entry name" value="DnaJ_domain"/>
</dbReference>
<dbReference type="GO" id="GO:0008270">
    <property type="term" value="F:zinc ion binding"/>
    <property type="evidence" value="ECO:0007669"/>
    <property type="project" value="UniProtKB-UniRule"/>
</dbReference>
<feature type="binding site" evidence="11">
    <location>
        <position position="178"/>
    </location>
    <ligand>
        <name>Zn(2+)</name>
        <dbReference type="ChEBI" id="CHEBI:29105"/>
        <label>2</label>
    </ligand>
</feature>
<evidence type="ECO:0000256" key="9">
    <source>
        <dbReference type="ARBA" id="ARBA00061004"/>
    </source>
</evidence>
<dbReference type="InterPro" id="IPR012724">
    <property type="entry name" value="DnaJ"/>
</dbReference>
<comment type="cofactor">
    <cofactor evidence="11">
        <name>Zn(2+)</name>
        <dbReference type="ChEBI" id="CHEBI:29105"/>
    </cofactor>
    <text evidence="11">Binds 2 Zn(2+) ions per monomer.</text>
</comment>
<evidence type="ECO:0000259" key="13">
    <source>
        <dbReference type="PROSITE" id="PS50076"/>
    </source>
</evidence>
<dbReference type="RefSeq" id="WP_213171562.1">
    <property type="nucleotide sequence ID" value="NZ_CP070496.1"/>
</dbReference>
<feature type="zinc finger region" description="CR-type" evidence="12">
    <location>
        <begin position="145"/>
        <end position="223"/>
    </location>
</feature>
<organism evidence="15 16">
    <name type="scientific">Natronoglycomyces albus</name>
    <dbReference type="NCBI Taxonomy" id="2811108"/>
    <lineage>
        <taxon>Bacteria</taxon>
        <taxon>Bacillati</taxon>
        <taxon>Actinomycetota</taxon>
        <taxon>Actinomycetes</taxon>
        <taxon>Glycomycetales</taxon>
        <taxon>Glycomycetaceae</taxon>
        <taxon>Natronoglycomyces</taxon>
    </lineage>
</organism>
<feature type="repeat" description="CXXCXGXG motif" evidence="11">
    <location>
        <begin position="211"/>
        <end position="218"/>
    </location>
</feature>
<keyword evidence="6 11" id="KW-0862">Zinc</keyword>
<dbReference type="Gene3D" id="2.10.230.10">
    <property type="entry name" value="Heat shock protein DnaJ, cysteine-rich domain"/>
    <property type="match status" value="1"/>
</dbReference>
<dbReference type="GO" id="GO:0031072">
    <property type="term" value="F:heat shock protein binding"/>
    <property type="evidence" value="ECO:0007669"/>
    <property type="project" value="InterPro"/>
</dbReference>
<dbReference type="PROSITE" id="PS50076">
    <property type="entry name" value="DNAJ_2"/>
    <property type="match status" value="1"/>
</dbReference>
<feature type="domain" description="CR-type" evidence="14">
    <location>
        <begin position="145"/>
        <end position="223"/>
    </location>
</feature>
<dbReference type="GO" id="GO:0051082">
    <property type="term" value="F:unfolded protein binding"/>
    <property type="evidence" value="ECO:0007669"/>
    <property type="project" value="UniProtKB-UniRule"/>
</dbReference>
<evidence type="ECO:0000313" key="16">
    <source>
        <dbReference type="Proteomes" id="UP000662939"/>
    </source>
</evidence>
<dbReference type="CDD" id="cd10719">
    <property type="entry name" value="DnaJ_zf"/>
    <property type="match status" value="1"/>
</dbReference>
<evidence type="ECO:0000256" key="8">
    <source>
        <dbReference type="ARBA" id="ARBA00023186"/>
    </source>
</evidence>
<gene>
    <name evidence="11 15" type="primary">dnaJ</name>
    <name evidence="15" type="ORF">JQS30_01020</name>
</gene>
<dbReference type="PRINTS" id="PR00625">
    <property type="entry name" value="JDOMAIN"/>
</dbReference>
<keyword evidence="5 11" id="KW-0863">Zinc-finger</keyword>
<dbReference type="HAMAP" id="MF_01152">
    <property type="entry name" value="DnaJ"/>
    <property type="match status" value="1"/>
</dbReference>
<dbReference type="InterPro" id="IPR001305">
    <property type="entry name" value="HSP_DnaJ_Cys-rich_dom"/>
</dbReference>
<evidence type="ECO:0000256" key="2">
    <source>
        <dbReference type="ARBA" id="ARBA00022705"/>
    </source>
</evidence>
<dbReference type="GO" id="GO:0009408">
    <property type="term" value="P:response to heat"/>
    <property type="evidence" value="ECO:0007669"/>
    <property type="project" value="InterPro"/>
</dbReference>
<evidence type="ECO:0000256" key="10">
    <source>
        <dbReference type="ARBA" id="ARBA00067609"/>
    </source>
</evidence>
<dbReference type="InterPro" id="IPR036410">
    <property type="entry name" value="HSP_DnaJ_Cys-rich_dom_sf"/>
</dbReference>
<comment type="subcellular location">
    <subcellularLocation>
        <location evidence="11">Cytoplasm</location>
    </subcellularLocation>
</comment>
<evidence type="ECO:0000256" key="12">
    <source>
        <dbReference type="PROSITE-ProRule" id="PRU00546"/>
    </source>
</evidence>